<dbReference type="InterPro" id="IPR055486">
    <property type="entry name" value="CUL7/CUL9_N"/>
</dbReference>
<evidence type="ECO:0000313" key="12">
    <source>
        <dbReference type="Proteomes" id="UP000322234"/>
    </source>
</evidence>
<evidence type="ECO:0000313" key="11">
    <source>
        <dbReference type="EMBL" id="MXQ85408.1"/>
    </source>
</evidence>
<dbReference type="InterPro" id="IPR021097">
    <property type="entry name" value="CPH_domain"/>
</dbReference>
<dbReference type="Gene3D" id="1.10.10.10">
    <property type="entry name" value="Winged helix-like DNA-binding domain superfamily/Winged helix DNA-binding domain"/>
    <property type="match status" value="1"/>
</dbReference>
<evidence type="ECO:0000256" key="6">
    <source>
        <dbReference type="ARBA" id="ARBA00022843"/>
    </source>
</evidence>
<evidence type="ECO:0000259" key="10">
    <source>
        <dbReference type="PROSITE" id="PS51284"/>
    </source>
</evidence>
<feature type="domain" description="DOC" evidence="10">
    <location>
        <begin position="837"/>
        <end position="1016"/>
    </location>
</feature>
<organism evidence="11 12">
    <name type="scientific">Bos mutus</name>
    <name type="common">wild yak</name>
    <dbReference type="NCBI Taxonomy" id="72004"/>
    <lineage>
        <taxon>Eukaryota</taxon>
        <taxon>Metazoa</taxon>
        <taxon>Chordata</taxon>
        <taxon>Craniata</taxon>
        <taxon>Vertebrata</taxon>
        <taxon>Euteleostomi</taxon>
        <taxon>Mammalia</taxon>
        <taxon>Eutheria</taxon>
        <taxon>Laurasiatheria</taxon>
        <taxon>Artiodactyla</taxon>
        <taxon>Ruminantia</taxon>
        <taxon>Pecora</taxon>
        <taxon>Bovidae</taxon>
        <taxon>Bovinae</taxon>
        <taxon>Bos</taxon>
    </lineage>
</organism>
<dbReference type="EMBL" id="VBQZ03000026">
    <property type="protein sequence ID" value="MXQ85408.1"/>
    <property type="molecule type" value="Genomic_DNA"/>
</dbReference>
<dbReference type="InterPro" id="IPR016024">
    <property type="entry name" value="ARM-type_fold"/>
</dbReference>
<dbReference type="SMART" id="SM00884">
    <property type="entry name" value="Cullin_Nedd8"/>
    <property type="match status" value="1"/>
</dbReference>
<feature type="domain" description="Cullin family profile" evidence="9">
    <location>
        <begin position="1236"/>
        <end position="1517"/>
    </location>
</feature>
<dbReference type="InterPro" id="IPR056405">
    <property type="entry name" value="ARM_CUL7_CUL9"/>
</dbReference>
<dbReference type="PANTHER" id="PTHR22771:SF3">
    <property type="entry name" value="CULLIN-7"/>
    <property type="match status" value="1"/>
</dbReference>
<accession>A0A6B0R5D5</accession>
<dbReference type="PROSITE" id="PS50069">
    <property type="entry name" value="CULLIN_2"/>
    <property type="match status" value="1"/>
</dbReference>
<dbReference type="FunFam" id="2.60.120.260:FF:000046">
    <property type="entry name" value="Cullin 9"/>
    <property type="match status" value="1"/>
</dbReference>
<keyword evidence="4" id="KW-0597">Phosphoprotein</keyword>
<dbReference type="GO" id="GO:0031625">
    <property type="term" value="F:ubiquitin protein ligase binding"/>
    <property type="evidence" value="ECO:0007669"/>
    <property type="project" value="InterPro"/>
</dbReference>
<gene>
    <name evidence="11" type="ORF">E5288_WYG011207</name>
</gene>
<dbReference type="Pfam" id="PF23168">
    <property type="entry name" value="CUL7_CUL9_N"/>
    <property type="match status" value="1"/>
</dbReference>
<dbReference type="Gene3D" id="2.60.120.260">
    <property type="entry name" value="Galactose-binding domain-like"/>
    <property type="match status" value="1"/>
</dbReference>
<dbReference type="InterPro" id="IPR059120">
    <property type="entry name" value="Cullin-like_AB"/>
</dbReference>
<dbReference type="Pfam" id="PF26557">
    <property type="entry name" value="Cullin_AB"/>
    <property type="match status" value="1"/>
</dbReference>
<keyword evidence="12" id="KW-1185">Reference proteome</keyword>
<evidence type="ECO:0000256" key="1">
    <source>
        <dbReference type="ARBA" id="ARBA00004496"/>
    </source>
</evidence>
<evidence type="ECO:0000256" key="4">
    <source>
        <dbReference type="ARBA" id="ARBA00022553"/>
    </source>
</evidence>
<dbReference type="Pfam" id="PF03256">
    <property type="entry name" value="ANAPC10"/>
    <property type="match status" value="1"/>
</dbReference>
<reference evidence="11" key="1">
    <citation type="submission" date="2019-10" db="EMBL/GenBank/DDBJ databases">
        <title>The sequence and de novo assembly of the wild yak genome.</title>
        <authorList>
            <person name="Liu Y."/>
        </authorList>
    </citation>
    <scope>NUCLEOTIDE SEQUENCE [LARGE SCALE GENOMIC DNA]</scope>
    <source>
        <strain evidence="11">WY2019</strain>
    </source>
</reference>
<feature type="region of interest" description="Disordered" evidence="8">
    <location>
        <begin position="1519"/>
        <end position="1547"/>
    </location>
</feature>
<dbReference type="PROSITE" id="PS51284">
    <property type="entry name" value="DOC"/>
    <property type="match status" value="1"/>
</dbReference>
<feature type="region of interest" description="Disordered" evidence="8">
    <location>
        <begin position="349"/>
        <end position="390"/>
    </location>
</feature>
<comment type="similarity">
    <text evidence="7">Belongs to the cullin family.</text>
</comment>
<dbReference type="FunFam" id="1.10.10.10:FF:000207">
    <property type="entry name" value="Cullin 9"/>
    <property type="match status" value="1"/>
</dbReference>
<comment type="subcellular location">
    <subcellularLocation>
        <location evidence="1">Cytoplasm</location>
    </subcellularLocation>
</comment>
<evidence type="ECO:0000259" key="9">
    <source>
        <dbReference type="PROSITE" id="PS50069"/>
    </source>
</evidence>
<keyword evidence="2" id="KW-0963">Cytoplasm</keyword>
<dbReference type="InterPro" id="IPR014722">
    <property type="entry name" value="Rib_uL2_dom2"/>
</dbReference>
<dbReference type="Gene3D" id="2.30.30.30">
    <property type="match status" value="1"/>
</dbReference>
<feature type="compositionally biased region" description="Low complexity" evidence="8">
    <location>
        <begin position="351"/>
        <end position="365"/>
    </location>
</feature>
<dbReference type="Pfam" id="PF24742">
    <property type="entry name" value="ARM_CUL7_CUL9"/>
    <property type="match status" value="1"/>
</dbReference>
<name>A0A6B0R5D5_9CETA</name>
<dbReference type="InterPro" id="IPR008979">
    <property type="entry name" value="Galactose-bd-like_sf"/>
</dbReference>
<dbReference type="GO" id="GO:0006511">
    <property type="term" value="P:ubiquitin-dependent protein catabolic process"/>
    <property type="evidence" value="ECO:0007669"/>
    <property type="project" value="InterPro"/>
</dbReference>
<dbReference type="GO" id="GO:0005794">
    <property type="term" value="C:Golgi apparatus"/>
    <property type="evidence" value="ECO:0007669"/>
    <property type="project" value="TreeGrafter"/>
</dbReference>
<dbReference type="SUPFAM" id="SSF49785">
    <property type="entry name" value="Galactose-binding domain-like"/>
    <property type="match status" value="1"/>
</dbReference>
<keyword evidence="5" id="KW-0833">Ubl conjugation pathway</keyword>
<dbReference type="GO" id="GO:0000226">
    <property type="term" value="P:microtubule cytoskeleton organization"/>
    <property type="evidence" value="ECO:0007669"/>
    <property type="project" value="UniProtKB-ARBA"/>
</dbReference>
<evidence type="ECO:0000256" key="2">
    <source>
        <dbReference type="ARBA" id="ARBA00022490"/>
    </source>
</evidence>
<proteinExistence type="inferred from homology"/>
<evidence type="ECO:0000256" key="7">
    <source>
        <dbReference type="PROSITE-ProRule" id="PRU00330"/>
    </source>
</evidence>
<evidence type="ECO:0000256" key="3">
    <source>
        <dbReference type="ARBA" id="ARBA00022499"/>
    </source>
</evidence>
<dbReference type="InterPro" id="IPR016158">
    <property type="entry name" value="Cullin_homology"/>
</dbReference>
<dbReference type="SUPFAM" id="SSF75632">
    <property type="entry name" value="Cullin homology domain"/>
    <property type="match status" value="1"/>
</dbReference>
<dbReference type="Proteomes" id="UP000322234">
    <property type="component" value="Unassembled WGS sequence"/>
</dbReference>
<dbReference type="InterPro" id="IPR004939">
    <property type="entry name" value="APC_su10/DOC_dom"/>
</dbReference>
<evidence type="ECO:0008006" key="13">
    <source>
        <dbReference type="Google" id="ProtNLM"/>
    </source>
</evidence>
<dbReference type="SUPFAM" id="SSF63748">
    <property type="entry name" value="Tudor/PWWP/MBT"/>
    <property type="match status" value="1"/>
</dbReference>
<dbReference type="Gene3D" id="3.30.230.130">
    <property type="entry name" value="Cullin, Chain C, Domain 2"/>
    <property type="match status" value="1"/>
</dbReference>
<keyword evidence="6" id="KW-0832">Ubl conjugation</keyword>
<evidence type="ECO:0000256" key="5">
    <source>
        <dbReference type="ARBA" id="ARBA00022786"/>
    </source>
</evidence>
<feature type="compositionally biased region" description="Basic and acidic residues" evidence="8">
    <location>
        <begin position="1537"/>
        <end position="1547"/>
    </location>
</feature>
<dbReference type="FunFam" id="2.30.30.30:FF:000015">
    <property type="entry name" value="E3 ubiquitin-protein ligase HERC2"/>
    <property type="match status" value="1"/>
</dbReference>
<sequence>MVGELRYREFRVPLGPGLHAYPDELIRQRVGHDGHPEYQIRWLILRRGDDGEGGSNHVDCKAEHILLWMSNDEIYANCHKMLGEDGQVIGPSQETAGEAGALDKSVLGEMETDVKSLIQRALRQLEECVGTIPPAPLLHTVHVLSAYASIEPLTGVFKDPRVLDLLMHMLSSPDYQIRWSAGRMIQALASHDAGEGQRGEERGAGKGLGQLNISQGPMIGAPDLSRTRTQILFSLSQQEAIEKHLDFDSRCALLALFAQATLSEHPMSFEGIQLPQVPGRLLFSLVKRYLHVTFLLDQLNDTAAEPGAPNSTPEELSGERGRLELEFSMAMGTLISELVQAMRWDQVWSRQGPSGQPSGSIFQPQLVDEGPGLPPAQALPSRRRSRRFRPRSEFASGNTYALYVRDALQPGMRVRMLDDYEEISAGDEGEFRQSNNGVPPVQVLWESTGRTYWVHWHMLEILGFEEDIENMVEAADEYQGAAVSAAVGTALPSWRWKPMTELYAVPYVWPEDEDTEESEHLTQAEWWELLFFIKKLDGPDHQEVLQILQENLDGEVLDDEILAELAVPTELAQDLLLALPQRLDDSALRDLLNCRVYRKYGPEALAGQLAHPSLLEARAQPQESADAARVEAKEAPTQGSNTPLQRLAEGFGPAGKIFVDLEEAFRSEGPQQGEAKPLLLQLQRQPQPFLVLMRSLDTPAANKPLHLAVLRILMQLVDFPEALLLPWHEAMDACMACLRSPNTDREVLQELILFLHRLASVSRDYAVVLNQLGARDAISKALEKHLGKLELAQELRDMVFKCEKHAHLYRKLTTNILGGCIQMVLGQIEDHRRTHRPINIPFFDVFLRYLCQGSSMEVKEDKCWEKVEVSSNPHRASKLTDRNPKTYWESNGSAGSHRITLHMQQGILIRQLALLVASEDLSYMPARVVVFGGDSATSLNTELNSVNVMPSASRVVLLENLSRVWPVIQIRIKRCQQGGIDTRIRGLEVLGPKPTFWPVFREQLCRHTRLFYMVRAQAWSQDIAEDRRGLLHLSSRLNGALRHEQNFASRFLPDEEAAQALGKTCWEALVSPLVQNITCPDEEGVSPLGWLLDQYLECREAAHNPQSRAAAFSSRVRRLTHLLVHVEPCEAPPAVAATPRPSECRELAWGWGRLLPHSVPLVCWVAITLPPPTLQVHSFLTSRWRDDDFVPRYCEHFSNLQKASSELFGPRAAFLLALQNGCAGALLKLPFLRAAHVSEQFARHIDQRIQGSRIGGARGMEMLAQLQRCLETVLIFSGLEIATTFEHYYQHYMADRLLGVGSSWLEGAVLEQIGPCFPTRLPQQMLRSLSTSEELQRQFHVYQLQRLDQELLKLEDTEKKIQVGAGEGTKVARREEGRERLGTDRGAGWLRGTLWAMPEVSVLVLSPRCWPTASICHTLNPRTCLPAYLRGTLNRYSNFYNKRQTYPALERAPQRRLQWTWLGRAELQFGDQTLHVSTVQMWLLLHFNELKAVSVESLLALSGLPPDVLNQAVGPLTSSRGPLDLDETKDTPAGLLKIRDSSEEPRPRRGNVWLIPAQTYLKAEDEEGRNLEKRRNLLNCLIVRILKARGDEGLHIDQLVCLVLEAWQKGPCPPRGLVSSLGRGSTCGSADVLSCILHLLGKGTVRRQDDRPQMLSYAVPMTVMEPHTESLNPGSLGPNPPLTFHTLQIRSRGVPYASCTSTQSFSTFR</sequence>
<feature type="region of interest" description="Disordered" evidence="8">
    <location>
        <begin position="618"/>
        <end position="645"/>
    </location>
</feature>
<dbReference type="Pfam" id="PF11515">
    <property type="entry name" value="Cul7"/>
    <property type="match status" value="1"/>
</dbReference>
<dbReference type="InterPro" id="IPR036388">
    <property type="entry name" value="WH-like_DNA-bd_sf"/>
</dbReference>
<dbReference type="SUPFAM" id="SSF48371">
    <property type="entry name" value="ARM repeat"/>
    <property type="match status" value="1"/>
</dbReference>
<evidence type="ECO:0000256" key="8">
    <source>
        <dbReference type="SAM" id="MobiDB-lite"/>
    </source>
</evidence>
<protein>
    <recommendedName>
        <fullName evidence="13">Cullin-7</fullName>
    </recommendedName>
</protein>
<keyword evidence="3" id="KW-1017">Isopeptide bond</keyword>
<dbReference type="GO" id="GO:0007088">
    <property type="term" value="P:regulation of mitotic nuclear division"/>
    <property type="evidence" value="ECO:0007669"/>
    <property type="project" value="UniProtKB-ARBA"/>
</dbReference>
<comment type="caution">
    <text evidence="11">The sequence shown here is derived from an EMBL/GenBank/DDBJ whole genome shotgun (WGS) entry which is preliminary data.</text>
</comment>
<dbReference type="SMART" id="SM01337">
    <property type="entry name" value="APC10"/>
    <property type="match status" value="1"/>
</dbReference>
<dbReference type="GO" id="GO:0031461">
    <property type="term" value="C:cullin-RING ubiquitin ligase complex"/>
    <property type="evidence" value="ECO:0007669"/>
    <property type="project" value="UniProtKB-ARBA"/>
</dbReference>
<dbReference type="InterPro" id="IPR045093">
    <property type="entry name" value="Cullin"/>
</dbReference>
<dbReference type="PANTHER" id="PTHR22771">
    <property type="entry name" value="CULLIN AND GALACTOSE-BINDING DOMAIN-CONTAINING"/>
    <property type="match status" value="1"/>
</dbReference>
<dbReference type="InterPro" id="IPR019559">
    <property type="entry name" value="Cullin_neddylation_domain"/>
</dbReference>
<dbReference type="GO" id="GO:0005829">
    <property type="term" value="C:cytosol"/>
    <property type="evidence" value="ECO:0007669"/>
    <property type="project" value="UniProtKB-ARBA"/>
</dbReference>
<dbReference type="InterPro" id="IPR036317">
    <property type="entry name" value="Cullin_homology_sf"/>
</dbReference>